<keyword evidence="1" id="KW-0472">Membrane</keyword>
<gene>
    <name evidence="2" type="ORF">A2519_09745</name>
</gene>
<dbReference type="Gene3D" id="3.90.550.40">
    <property type="match status" value="1"/>
</dbReference>
<sequence>MQSPLRVVLCLPGNLFSGIFLECISNLMFFCFKSNIQILLSRKSSNNVYFVRNLCLGGDVMRGENQKPFNSEIPYDYILWIDSDMVFSPQHFTQLLSRQADIISGLYLMEGGKLFATCKDWDEEFFKQNGHFKFLSPEDMKDAKEPFEVSYTGMGFMLVKHGVFESMEYPWFRPFEKRIGNMVDFTMEDVAFCLKAKEKGFSVLVDPLVRVGHEKRVVL</sequence>
<keyword evidence="1" id="KW-1133">Transmembrane helix</keyword>
<reference evidence="2 3" key="1">
    <citation type="journal article" date="2016" name="Nat. Commun.">
        <title>Thousands of microbial genomes shed light on interconnected biogeochemical processes in an aquifer system.</title>
        <authorList>
            <person name="Anantharaman K."/>
            <person name="Brown C.T."/>
            <person name="Hug L.A."/>
            <person name="Sharon I."/>
            <person name="Castelle C.J."/>
            <person name="Probst A.J."/>
            <person name="Thomas B.C."/>
            <person name="Singh A."/>
            <person name="Wilkins M.J."/>
            <person name="Karaoz U."/>
            <person name="Brodie E.L."/>
            <person name="Williams K.H."/>
            <person name="Hubbard S.S."/>
            <person name="Banfield J.F."/>
        </authorList>
    </citation>
    <scope>NUCLEOTIDE SEQUENCE [LARGE SCALE GENOMIC DNA]</scope>
</reference>
<keyword evidence="1" id="KW-0812">Transmembrane</keyword>
<proteinExistence type="predicted"/>
<dbReference type="InterPro" id="IPR029044">
    <property type="entry name" value="Nucleotide-diphossugar_trans"/>
</dbReference>
<evidence type="ECO:0000313" key="2">
    <source>
        <dbReference type="EMBL" id="OGK03507.1"/>
    </source>
</evidence>
<comment type="caution">
    <text evidence="2">The sequence shown here is derived from an EMBL/GenBank/DDBJ whole genome shotgun (WGS) entry which is preliminary data.</text>
</comment>
<dbReference type="SUPFAM" id="SSF53448">
    <property type="entry name" value="Nucleotide-diphospho-sugar transferases"/>
    <property type="match status" value="1"/>
</dbReference>
<accession>A0A1F7FAG2</accession>
<protein>
    <recommendedName>
        <fullName evidence="4">Glycosyltransferase 2-like domain-containing protein</fullName>
    </recommendedName>
</protein>
<evidence type="ECO:0000313" key="3">
    <source>
        <dbReference type="Proteomes" id="UP000179243"/>
    </source>
</evidence>
<organism evidence="2 3">
    <name type="scientific">Candidatus Raymondbacteria bacterium RIFOXYD12_FULL_49_13</name>
    <dbReference type="NCBI Taxonomy" id="1817890"/>
    <lineage>
        <taxon>Bacteria</taxon>
        <taxon>Raymondiibacteriota</taxon>
    </lineage>
</organism>
<feature type="transmembrane region" description="Helical" evidence="1">
    <location>
        <begin position="15"/>
        <end position="32"/>
    </location>
</feature>
<dbReference type="EMBL" id="MFYX01000088">
    <property type="protein sequence ID" value="OGK03507.1"/>
    <property type="molecule type" value="Genomic_DNA"/>
</dbReference>
<dbReference type="Proteomes" id="UP000179243">
    <property type="component" value="Unassembled WGS sequence"/>
</dbReference>
<evidence type="ECO:0000256" key="1">
    <source>
        <dbReference type="SAM" id="Phobius"/>
    </source>
</evidence>
<name>A0A1F7FAG2_UNCRA</name>
<evidence type="ECO:0008006" key="4">
    <source>
        <dbReference type="Google" id="ProtNLM"/>
    </source>
</evidence>
<dbReference type="AlphaFoldDB" id="A0A1F7FAG2"/>